<dbReference type="Proteomes" id="UP000598360">
    <property type="component" value="Unassembled WGS sequence"/>
</dbReference>
<dbReference type="Gene3D" id="3.90.180.10">
    <property type="entry name" value="Medium-chain alcohol dehydrogenases, catalytic domain"/>
    <property type="match status" value="1"/>
</dbReference>
<sequence>MRAVVYEEPFSVGIAEVQHPAVQHPNDVVVRVTSTAICGSDLHMYEGRTAAEPGIVFGHENMGIIEEVGSGVTALQRGDRVVMPFNVACGFCKNCTAGDTAFCLTVNPGFAGGAYGYVAMGPYSGGQAEYLRVPYADFNCLKLPPDGSHETDFVLLADIFPTGYHGCELAQVSPGESVVVYGAGPVGLMAAYSALLRGASWVFVVDRVPERLAKAESIGAVPVDFGKADPVEQIKEQTDGEGTDKGIDAVGYQAQVGDGSGEEPAVVLNSLIDSVRPTGRLGVPGLYVPSDPGGPDANAKQGMLLVQIGRMFEKGQVIGTGQCNVKRYNRQLRDMIIAGRAEPGFVVSHELSLSEAPDAYRKFDQRIEGYTKVVLHP</sequence>
<reference evidence="9" key="1">
    <citation type="submission" date="2020-10" db="EMBL/GenBank/DDBJ databases">
        <title>Diversity and distribution of actinomycetes associated with coral in the coast of Hainan.</title>
        <authorList>
            <person name="Li F."/>
        </authorList>
    </citation>
    <scope>NUCLEOTIDE SEQUENCE</scope>
    <source>
        <strain evidence="9">HNM0983</strain>
    </source>
</reference>
<dbReference type="InterPro" id="IPR013154">
    <property type="entry name" value="ADH-like_N"/>
</dbReference>
<evidence type="ECO:0000256" key="4">
    <source>
        <dbReference type="ARBA" id="ARBA00022833"/>
    </source>
</evidence>
<evidence type="ECO:0000256" key="2">
    <source>
        <dbReference type="ARBA" id="ARBA00008072"/>
    </source>
</evidence>
<dbReference type="GO" id="GO:0008270">
    <property type="term" value="F:zinc ion binding"/>
    <property type="evidence" value="ECO:0007669"/>
    <property type="project" value="InterPro"/>
</dbReference>
<dbReference type="EMBL" id="JADEYC010000018">
    <property type="protein sequence ID" value="MBE9375153.1"/>
    <property type="molecule type" value="Genomic_DNA"/>
</dbReference>
<organism evidence="9 10">
    <name type="scientific">Saccharopolyspora montiporae</name>
    <dbReference type="NCBI Taxonomy" id="2781240"/>
    <lineage>
        <taxon>Bacteria</taxon>
        <taxon>Bacillati</taxon>
        <taxon>Actinomycetota</taxon>
        <taxon>Actinomycetes</taxon>
        <taxon>Pseudonocardiales</taxon>
        <taxon>Pseudonocardiaceae</taxon>
        <taxon>Saccharopolyspora</taxon>
    </lineage>
</organism>
<evidence type="ECO:0000256" key="3">
    <source>
        <dbReference type="ARBA" id="ARBA00022723"/>
    </source>
</evidence>
<evidence type="ECO:0000256" key="7">
    <source>
        <dbReference type="RuleBase" id="RU361277"/>
    </source>
</evidence>
<keyword evidence="3 7" id="KW-0479">Metal-binding</keyword>
<keyword evidence="5" id="KW-0560">Oxidoreductase</keyword>
<accession>A0A929BCL3</accession>
<proteinExistence type="inferred from homology"/>
<keyword evidence="6" id="KW-0520">NAD</keyword>
<dbReference type="InterPro" id="IPR036291">
    <property type="entry name" value="NAD(P)-bd_dom_sf"/>
</dbReference>
<comment type="similarity">
    <text evidence="2 7">Belongs to the zinc-containing alcohol dehydrogenase family.</text>
</comment>
<evidence type="ECO:0000313" key="10">
    <source>
        <dbReference type="Proteomes" id="UP000598360"/>
    </source>
</evidence>
<dbReference type="RefSeq" id="WP_193928583.1">
    <property type="nucleotide sequence ID" value="NZ_JADEYC010000018.1"/>
</dbReference>
<dbReference type="GO" id="GO:0016491">
    <property type="term" value="F:oxidoreductase activity"/>
    <property type="evidence" value="ECO:0007669"/>
    <property type="project" value="UniProtKB-KW"/>
</dbReference>
<dbReference type="PANTHER" id="PTHR42813">
    <property type="entry name" value="ZINC-TYPE ALCOHOL DEHYDROGENASE-LIKE"/>
    <property type="match status" value="1"/>
</dbReference>
<dbReference type="InterPro" id="IPR002328">
    <property type="entry name" value="ADH_Zn_CS"/>
</dbReference>
<dbReference type="InterPro" id="IPR011032">
    <property type="entry name" value="GroES-like_sf"/>
</dbReference>
<evidence type="ECO:0000256" key="6">
    <source>
        <dbReference type="ARBA" id="ARBA00023027"/>
    </source>
</evidence>
<dbReference type="PANTHER" id="PTHR42813:SF3">
    <property type="entry name" value="GLUTATHIONE-INDEPENDENT FORMALDEHYDE DEHYDROGENASE"/>
    <property type="match status" value="1"/>
</dbReference>
<protein>
    <submittedName>
        <fullName evidence="9">Glutathione-independent formaldehyde dehydrogenase</fullName>
    </submittedName>
</protein>
<dbReference type="SUPFAM" id="SSF51735">
    <property type="entry name" value="NAD(P)-binding Rossmann-fold domains"/>
    <property type="match status" value="1"/>
</dbReference>
<keyword evidence="10" id="KW-1185">Reference proteome</keyword>
<evidence type="ECO:0000256" key="5">
    <source>
        <dbReference type="ARBA" id="ARBA00023002"/>
    </source>
</evidence>
<dbReference type="AlphaFoldDB" id="A0A929BCL3"/>
<evidence type="ECO:0000259" key="8">
    <source>
        <dbReference type="SMART" id="SM00829"/>
    </source>
</evidence>
<comment type="cofactor">
    <cofactor evidence="1 7">
        <name>Zn(2+)</name>
        <dbReference type="ChEBI" id="CHEBI:29105"/>
    </cofactor>
</comment>
<dbReference type="PROSITE" id="PS00059">
    <property type="entry name" value="ADH_ZINC"/>
    <property type="match status" value="1"/>
</dbReference>
<dbReference type="CDD" id="cd08282">
    <property type="entry name" value="PFDH_like"/>
    <property type="match status" value="1"/>
</dbReference>
<feature type="domain" description="Enoyl reductase (ER)" evidence="8">
    <location>
        <begin position="13"/>
        <end position="375"/>
    </location>
</feature>
<dbReference type="Pfam" id="PF00107">
    <property type="entry name" value="ADH_zinc_N"/>
    <property type="match status" value="1"/>
</dbReference>
<keyword evidence="4 7" id="KW-0862">Zinc</keyword>
<dbReference type="InterPro" id="IPR020843">
    <property type="entry name" value="ER"/>
</dbReference>
<name>A0A929BCL3_9PSEU</name>
<comment type="caution">
    <text evidence="9">The sequence shown here is derived from an EMBL/GenBank/DDBJ whole genome shotgun (WGS) entry which is preliminary data.</text>
</comment>
<dbReference type="Gene3D" id="3.40.50.720">
    <property type="entry name" value="NAD(P)-binding Rossmann-like Domain"/>
    <property type="match status" value="1"/>
</dbReference>
<gene>
    <name evidence="9" type="ORF">IQ251_11940</name>
</gene>
<dbReference type="SUPFAM" id="SSF50129">
    <property type="entry name" value="GroES-like"/>
    <property type="match status" value="1"/>
</dbReference>
<dbReference type="InterPro" id="IPR013149">
    <property type="entry name" value="ADH-like_C"/>
</dbReference>
<evidence type="ECO:0000256" key="1">
    <source>
        <dbReference type="ARBA" id="ARBA00001947"/>
    </source>
</evidence>
<dbReference type="SMART" id="SM00829">
    <property type="entry name" value="PKS_ER"/>
    <property type="match status" value="1"/>
</dbReference>
<evidence type="ECO:0000313" key="9">
    <source>
        <dbReference type="EMBL" id="MBE9375153.1"/>
    </source>
</evidence>
<dbReference type="Pfam" id="PF08240">
    <property type="entry name" value="ADH_N"/>
    <property type="match status" value="1"/>
</dbReference>